<dbReference type="InterPro" id="IPR013656">
    <property type="entry name" value="PAS_4"/>
</dbReference>
<dbReference type="InterPro" id="IPR035965">
    <property type="entry name" value="PAS-like_dom_sf"/>
</dbReference>
<evidence type="ECO:0000256" key="1">
    <source>
        <dbReference type="SAM" id="Coils"/>
    </source>
</evidence>
<dbReference type="EMBL" id="VOEJ01000001">
    <property type="protein sequence ID" value="TWR31202.1"/>
    <property type="molecule type" value="Genomic_DNA"/>
</dbReference>
<evidence type="ECO:0000313" key="3">
    <source>
        <dbReference type="EMBL" id="TWR31202.1"/>
    </source>
</evidence>
<dbReference type="Gene3D" id="3.30.450.20">
    <property type="entry name" value="PAS domain"/>
    <property type="match status" value="2"/>
</dbReference>
<feature type="coiled-coil region" evidence="1">
    <location>
        <begin position="313"/>
        <end position="351"/>
    </location>
</feature>
<dbReference type="Pfam" id="PF00989">
    <property type="entry name" value="PAS"/>
    <property type="match status" value="1"/>
</dbReference>
<keyword evidence="1" id="KW-0175">Coiled coil</keyword>
<evidence type="ECO:0000259" key="2">
    <source>
        <dbReference type="PROSITE" id="PS50113"/>
    </source>
</evidence>
<dbReference type="AlphaFoldDB" id="A0A563UIK7"/>
<dbReference type="InterPro" id="IPR000700">
    <property type="entry name" value="PAS-assoc_C"/>
</dbReference>
<dbReference type="InterPro" id="IPR013767">
    <property type="entry name" value="PAS_fold"/>
</dbReference>
<comment type="caution">
    <text evidence="3">The sequence shown here is derived from an EMBL/GenBank/DDBJ whole genome shotgun (WGS) entry which is preliminary data.</text>
</comment>
<sequence length="354" mass="39927">MLQSTNQLFQNIFNQLPEPCLVLSPNAPDFSIVAANEAYIAATGFSLERLTNRSLWILFTENTASANIRDVFEQGLNDALMHKSEIKLPVFRYDLAATDTDRAKPRWWQVDINPIVDMLGEVTCLLCTTRNMTIHVQDQIEILRGNDLEAAMIVRQQESDEYIQRMEGQLNDANQNTEAAVALRTKELSDSEYELSRIMAVTPVGLCIVKGADFVITEVNGPMLDLWGRKRSAIIGQPLFDVISELKEQQLPAMLEKVVADKQMTFVPAQPVLVIRPDGKTVKKFVDFSYDPLFDVAGIVNGVLITVNDVTKLINAQHVLQNRQEELETMNEELTAANEELQRINQDFNTRNEA</sequence>
<reference evidence="3 4" key="1">
    <citation type="submission" date="2019-07" db="EMBL/GenBank/DDBJ databases">
        <authorList>
            <person name="Kim J."/>
        </authorList>
    </citation>
    <scope>NUCLEOTIDE SEQUENCE [LARGE SCALE GENOMIC DNA]</scope>
    <source>
        <strain evidence="4">dk17</strain>
    </source>
</reference>
<gene>
    <name evidence="3" type="ORF">FPZ43_01630</name>
</gene>
<keyword evidence="4" id="KW-1185">Reference proteome</keyword>
<dbReference type="OrthoDB" id="6231665at2"/>
<organism evidence="3 4">
    <name type="scientific">Mucilaginibacter pallidiroseus</name>
    <dbReference type="NCBI Taxonomy" id="2599295"/>
    <lineage>
        <taxon>Bacteria</taxon>
        <taxon>Pseudomonadati</taxon>
        <taxon>Bacteroidota</taxon>
        <taxon>Sphingobacteriia</taxon>
        <taxon>Sphingobacteriales</taxon>
        <taxon>Sphingobacteriaceae</taxon>
        <taxon>Mucilaginibacter</taxon>
    </lineage>
</organism>
<evidence type="ECO:0000313" key="4">
    <source>
        <dbReference type="Proteomes" id="UP000320042"/>
    </source>
</evidence>
<dbReference type="RefSeq" id="WP_146380099.1">
    <property type="nucleotide sequence ID" value="NZ_VOEJ01000001.1"/>
</dbReference>
<protein>
    <submittedName>
        <fullName evidence="3">PAS domain-containing protein</fullName>
    </submittedName>
</protein>
<accession>A0A563UIK7</accession>
<dbReference type="InterPro" id="IPR000014">
    <property type="entry name" value="PAS"/>
</dbReference>
<dbReference type="Proteomes" id="UP000320042">
    <property type="component" value="Unassembled WGS sequence"/>
</dbReference>
<dbReference type="CDD" id="cd00130">
    <property type="entry name" value="PAS"/>
    <property type="match status" value="1"/>
</dbReference>
<dbReference type="Pfam" id="PF08448">
    <property type="entry name" value="PAS_4"/>
    <property type="match status" value="1"/>
</dbReference>
<feature type="domain" description="PAC" evidence="2">
    <location>
        <begin position="268"/>
        <end position="322"/>
    </location>
</feature>
<dbReference type="SUPFAM" id="SSF55785">
    <property type="entry name" value="PYP-like sensor domain (PAS domain)"/>
    <property type="match status" value="2"/>
</dbReference>
<dbReference type="PROSITE" id="PS50113">
    <property type="entry name" value="PAC"/>
    <property type="match status" value="1"/>
</dbReference>
<name>A0A563UIK7_9SPHI</name>
<proteinExistence type="predicted"/>
<dbReference type="NCBIfam" id="TIGR00229">
    <property type="entry name" value="sensory_box"/>
    <property type="match status" value="1"/>
</dbReference>
<dbReference type="SMART" id="SM00091">
    <property type="entry name" value="PAS"/>
    <property type="match status" value="2"/>
</dbReference>
<dbReference type="GO" id="GO:0006355">
    <property type="term" value="P:regulation of DNA-templated transcription"/>
    <property type="evidence" value="ECO:0007669"/>
    <property type="project" value="InterPro"/>
</dbReference>